<dbReference type="EMBL" id="KV951196">
    <property type="protein sequence ID" value="PIO24586.1"/>
    <property type="molecule type" value="Genomic_DNA"/>
</dbReference>
<keyword evidence="1" id="KW-0812">Transmembrane</keyword>
<dbReference type="SMART" id="SM00409">
    <property type="entry name" value="IG"/>
    <property type="match status" value="2"/>
</dbReference>
<keyword evidence="1" id="KW-1133">Transmembrane helix</keyword>
<dbReference type="InterPro" id="IPR013783">
    <property type="entry name" value="Ig-like_fold"/>
</dbReference>
<dbReference type="AlphaFoldDB" id="A0A2G9R9N8"/>
<dbReference type="InterPro" id="IPR003599">
    <property type="entry name" value="Ig_sub"/>
</dbReference>
<dbReference type="OrthoDB" id="9937043at2759"/>
<dbReference type="Proteomes" id="UP000228934">
    <property type="component" value="Unassembled WGS sequence"/>
</dbReference>
<dbReference type="PANTHER" id="PTHR11422:SF10">
    <property type="entry name" value="IG-LIKE DOMAIN-CONTAINING PROTEIN"/>
    <property type="match status" value="1"/>
</dbReference>
<gene>
    <name evidence="3" type="ORF">AB205_0205550</name>
</gene>
<dbReference type="InterPro" id="IPR036179">
    <property type="entry name" value="Ig-like_dom_sf"/>
</dbReference>
<evidence type="ECO:0000256" key="1">
    <source>
        <dbReference type="SAM" id="Phobius"/>
    </source>
</evidence>
<sequence>MQKKGAPPGTDITLTCPSSKVGGPSRSVSIPTKRNIRQFSYEDTLYIIISDFSEYHKGPYLCINSNGTILEFNEISTSEAIIKFRSVGDNLLLICSIMKKVTYVKWQWTSSDSLNSATIQVNSGNQITSNGPFHVETTDEADFAIKISPVSFNDSGQYKCYFPDGSAGIVVNLVTVEVKIHPSELVHQGSDAHLTCSVSHLLPSINIMLLWVQMNATSSIPVKSRKLSIMHMENSLHVKNVNENRTDWSCLVFNNNFLVGFIQTKLNYTMKPNFESTTSDYETEPSPALDDEETSSAKGIHVFRITIRSLVSFMVLVLFTIYTIKILRYIGRCF</sequence>
<reference evidence="4" key="1">
    <citation type="journal article" date="2017" name="Nat. Commun.">
        <title>The North American bullfrog draft genome provides insight into hormonal regulation of long noncoding RNA.</title>
        <authorList>
            <person name="Hammond S.A."/>
            <person name="Warren R.L."/>
            <person name="Vandervalk B.P."/>
            <person name="Kucuk E."/>
            <person name="Khan H."/>
            <person name="Gibb E.A."/>
            <person name="Pandoh P."/>
            <person name="Kirk H."/>
            <person name="Zhao Y."/>
            <person name="Jones M."/>
            <person name="Mungall A.J."/>
            <person name="Coope R."/>
            <person name="Pleasance S."/>
            <person name="Moore R.A."/>
            <person name="Holt R.A."/>
            <person name="Round J.M."/>
            <person name="Ohora S."/>
            <person name="Walle B.V."/>
            <person name="Veldhoen N."/>
            <person name="Helbing C.C."/>
            <person name="Birol I."/>
        </authorList>
    </citation>
    <scope>NUCLEOTIDE SEQUENCE [LARGE SCALE GENOMIC DNA]</scope>
</reference>
<proteinExistence type="predicted"/>
<dbReference type="Pfam" id="PF07686">
    <property type="entry name" value="V-set"/>
    <property type="match status" value="1"/>
</dbReference>
<name>A0A2G9R9N8_AQUCT</name>
<protein>
    <recommendedName>
        <fullName evidence="2">Ig-like domain-containing protein</fullName>
    </recommendedName>
</protein>
<keyword evidence="4" id="KW-1185">Reference proteome</keyword>
<feature type="domain" description="Ig-like" evidence="2">
    <location>
        <begin position="163"/>
        <end position="256"/>
    </location>
</feature>
<keyword evidence="1" id="KW-0472">Membrane</keyword>
<evidence type="ECO:0000259" key="2">
    <source>
        <dbReference type="PROSITE" id="PS50835"/>
    </source>
</evidence>
<accession>A0A2G9R9N8</accession>
<dbReference type="SUPFAM" id="SSF48726">
    <property type="entry name" value="Immunoglobulin"/>
    <property type="match status" value="2"/>
</dbReference>
<dbReference type="PANTHER" id="PTHR11422">
    <property type="entry name" value="T-CELL SURFACE GLYCOPROTEIN CD4"/>
    <property type="match status" value="1"/>
</dbReference>
<organism evidence="3 4">
    <name type="scientific">Aquarana catesbeiana</name>
    <name type="common">American bullfrog</name>
    <name type="synonym">Rana catesbeiana</name>
    <dbReference type="NCBI Taxonomy" id="8400"/>
    <lineage>
        <taxon>Eukaryota</taxon>
        <taxon>Metazoa</taxon>
        <taxon>Chordata</taxon>
        <taxon>Craniata</taxon>
        <taxon>Vertebrata</taxon>
        <taxon>Euteleostomi</taxon>
        <taxon>Amphibia</taxon>
        <taxon>Batrachia</taxon>
        <taxon>Anura</taxon>
        <taxon>Neobatrachia</taxon>
        <taxon>Ranoidea</taxon>
        <taxon>Ranidae</taxon>
        <taxon>Aquarana</taxon>
    </lineage>
</organism>
<dbReference type="Gene3D" id="2.60.40.10">
    <property type="entry name" value="Immunoglobulins"/>
    <property type="match status" value="1"/>
</dbReference>
<dbReference type="InterPro" id="IPR007110">
    <property type="entry name" value="Ig-like_dom"/>
</dbReference>
<feature type="domain" description="Ig-like" evidence="2">
    <location>
        <begin position="88"/>
        <end position="160"/>
    </location>
</feature>
<dbReference type="InterPro" id="IPR013106">
    <property type="entry name" value="Ig_V-set"/>
</dbReference>
<feature type="transmembrane region" description="Helical" evidence="1">
    <location>
        <begin position="305"/>
        <end position="324"/>
    </location>
</feature>
<evidence type="ECO:0000313" key="4">
    <source>
        <dbReference type="Proteomes" id="UP000228934"/>
    </source>
</evidence>
<evidence type="ECO:0000313" key="3">
    <source>
        <dbReference type="EMBL" id="PIO24586.1"/>
    </source>
</evidence>
<dbReference type="PROSITE" id="PS50835">
    <property type="entry name" value="IG_LIKE"/>
    <property type="match status" value="2"/>
</dbReference>